<dbReference type="AlphaFoldDB" id="A0A4P8XH22"/>
<dbReference type="Pfam" id="PF12639">
    <property type="entry name" value="Colicin-DNase"/>
    <property type="match status" value="1"/>
</dbReference>
<protein>
    <recommendedName>
        <fullName evidence="3">HNH endonuclease</fullName>
    </recommendedName>
</protein>
<keyword evidence="2" id="KW-1185">Reference proteome</keyword>
<evidence type="ECO:0000313" key="1">
    <source>
        <dbReference type="EMBL" id="QCT01588.1"/>
    </source>
</evidence>
<dbReference type="KEGG" id="palo:E6C60_0867"/>
<dbReference type="Proteomes" id="UP000300879">
    <property type="component" value="Chromosome"/>
</dbReference>
<sequence length="61" mass="6795">MGSHFSAVQLEQIKAGETPDGYVWHHTETPGEMELVDEQVHAQSGHTGGRFLWGGGQEYRQ</sequence>
<dbReference type="EMBL" id="CP040396">
    <property type="protein sequence ID" value="QCT01588.1"/>
    <property type="molecule type" value="Genomic_DNA"/>
</dbReference>
<evidence type="ECO:0008006" key="3">
    <source>
        <dbReference type="Google" id="ProtNLM"/>
    </source>
</evidence>
<reference evidence="1 2" key="1">
    <citation type="submission" date="2019-05" db="EMBL/GenBank/DDBJ databases">
        <authorList>
            <person name="Chen C."/>
        </authorList>
    </citation>
    <scope>NUCLEOTIDE SEQUENCE [LARGE SCALE GENOMIC DNA]</scope>
    <source>
        <strain evidence="1 2">HB172198</strain>
    </source>
</reference>
<name>A0A4P8XH22_9BACL</name>
<gene>
    <name evidence="1" type="ORF">E6C60_0867</name>
</gene>
<accession>A0A4P8XH22</accession>
<organism evidence="1 2">
    <name type="scientific">Paenibacillus algicola</name>
    <dbReference type="NCBI Taxonomy" id="2565926"/>
    <lineage>
        <taxon>Bacteria</taxon>
        <taxon>Bacillati</taxon>
        <taxon>Bacillota</taxon>
        <taxon>Bacilli</taxon>
        <taxon>Bacillales</taxon>
        <taxon>Paenibacillaceae</taxon>
        <taxon>Paenibacillus</taxon>
    </lineage>
</organism>
<evidence type="ECO:0000313" key="2">
    <source>
        <dbReference type="Proteomes" id="UP000300879"/>
    </source>
</evidence>
<proteinExistence type="predicted"/>